<reference evidence="1" key="1">
    <citation type="submission" date="2019-03" db="EMBL/GenBank/DDBJ databases">
        <title>Metabolic reconstructions from genomes of highly enriched 'Candidatus Accumulibacter' and 'Candidatus Competibacter' bioreactor populations.</title>
        <authorList>
            <person name="Annavajhala M.K."/>
            <person name="Welles L."/>
            <person name="Abbas B."/>
            <person name="Sorokin D."/>
            <person name="Park H."/>
            <person name="Van Loosdrecht M."/>
            <person name="Chandran K."/>
        </authorList>
    </citation>
    <scope>NUCLEOTIDE SEQUENCE</scope>
    <source>
        <strain evidence="1">SBR_L</strain>
    </source>
</reference>
<dbReference type="Pfam" id="PF13711">
    <property type="entry name" value="DUF4160"/>
    <property type="match status" value="1"/>
</dbReference>
<evidence type="ECO:0000313" key="2">
    <source>
        <dbReference type="Proteomes" id="UP000886469"/>
    </source>
</evidence>
<dbReference type="InterPro" id="IPR025427">
    <property type="entry name" value="DUF4160"/>
</dbReference>
<keyword evidence="2" id="KW-1185">Reference proteome</keyword>
<dbReference type="EMBL" id="SPMX01000066">
    <property type="protein sequence ID" value="NMQ07184.1"/>
    <property type="molecule type" value="Genomic_DNA"/>
</dbReference>
<protein>
    <submittedName>
        <fullName evidence="1">DUF4160 domain-containing protein</fullName>
    </submittedName>
</protein>
<sequence length="86" mass="10200">MPTISQFFGIVIQMFWREHAPPHFHALYGEHEAQIDIRTLEVIVGHLPKRAFNLTIEWAIEHRAELMEDWNLCQAKQQPKKIQPLE</sequence>
<name>A0ABX1TDQ5_9PROT</name>
<accession>A0ABX1TDQ5</accession>
<dbReference type="RefSeq" id="WP_169071528.1">
    <property type="nucleotide sequence ID" value="NZ_JAZKUC010000001.1"/>
</dbReference>
<dbReference type="Proteomes" id="UP000886469">
    <property type="component" value="Unassembled WGS sequence"/>
</dbReference>
<comment type="caution">
    <text evidence="1">The sequence shown here is derived from an EMBL/GenBank/DDBJ whole genome shotgun (WGS) entry which is preliminary data.</text>
</comment>
<gene>
    <name evidence="1" type="ORF">E4Q08_19035</name>
</gene>
<evidence type="ECO:0000313" key="1">
    <source>
        <dbReference type="EMBL" id="NMQ07184.1"/>
    </source>
</evidence>
<organism evidence="1 2">
    <name type="scientific">Candidatus Accumulibacter contiguus</name>
    <dbReference type="NCBI Taxonomy" id="2954381"/>
    <lineage>
        <taxon>Bacteria</taxon>
        <taxon>Pseudomonadati</taxon>
        <taxon>Pseudomonadota</taxon>
        <taxon>Betaproteobacteria</taxon>
        <taxon>Candidatus Accumulibacter</taxon>
    </lineage>
</organism>
<proteinExistence type="predicted"/>